<organism evidence="1 2">
    <name type="scientific">Rubroshorea leprosula</name>
    <dbReference type="NCBI Taxonomy" id="152421"/>
    <lineage>
        <taxon>Eukaryota</taxon>
        <taxon>Viridiplantae</taxon>
        <taxon>Streptophyta</taxon>
        <taxon>Embryophyta</taxon>
        <taxon>Tracheophyta</taxon>
        <taxon>Spermatophyta</taxon>
        <taxon>Magnoliopsida</taxon>
        <taxon>eudicotyledons</taxon>
        <taxon>Gunneridae</taxon>
        <taxon>Pentapetalae</taxon>
        <taxon>rosids</taxon>
        <taxon>malvids</taxon>
        <taxon>Malvales</taxon>
        <taxon>Dipterocarpaceae</taxon>
        <taxon>Rubroshorea</taxon>
    </lineage>
</organism>
<comment type="caution">
    <text evidence="1">The sequence shown here is derived from an EMBL/GenBank/DDBJ whole genome shotgun (WGS) entry which is preliminary data.</text>
</comment>
<dbReference type="EMBL" id="BPVZ01000014">
    <property type="protein sequence ID" value="GKU99465.1"/>
    <property type="molecule type" value="Genomic_DNA"/>
</dbReference>
<accession>A0AAV5IC41</accession>
<keyword evidence="2" id="KW-1185">Reference proteome</keyword>
<sequence length="79" mass="8954">MRGKVRAVFQGYQVYQIQQLNRSRRKGHKLKAVSAPEGTGSFNLFAFSGIASVCNRQTMGFTRNRLLAITPRIEPWSPK</sequence>
<proteinExistence type="predicted"/>
<protein>
    <submittedName>
        <fullName evidence="1">Uncharacterized protein</fullName>
    </submittedName>
</protein>
<evidence type="ECO:0000313" key="2">
    <source>
        <dbReference type="Proteomes" id="UP001054252"/>
    </source>
</evidence>
<evidence type="ECO:0000313" key="1">
    <source>
        <dbReference type="EMBL" id="GKU99465.1"/>
    </source>
</evidence>
<reference evidence="1 2" key="1">
    <citation type="journal article" date="2021" name="Commun. Biol.">
        <title>The genome of Shorea leprosula (Dipterocarpaceae) highlights the ecological relevance of drought in aseasonal tropical rainforests.</title>
        <authorList>
            <person name="Ng K.K.S."/>
            <person name="Kobayashi M.J."/>
            <person name="Fawcett J.A."/>
            <person name="Hatakeyama M."/>
            <person name="Paape T."/>
            <person name="Ng C.H."/>
            <person name="Ang C.C."/>
            <person name="Tnah L.H."/>
            <person name="Lee C.T."/>
            <person name="Nishiyama T."/>
            <person name="Sese J."/>
            <person name="O'Brien M.J."/>
            <person name="Copetti D."/>
            <person name="Mohd Noor M.I."/>
            <person name="Ong R.C."/>
            <person name="Putra M."/>
            <person name="Sireger I.Z."/>
            <person name="Indrioko S."/>
            <person name="Kosugi Y."/>
            <person name="Izuno A."/>
            <person name="Isagi Y."/>
            <person name="Lee S.L."/>
            <person name="Shimizu K.K."/>
        </authorList>
    </citation>
    <scope>NUCLEOTIDE SEQUENCE [LARGE SCALE GENOMIC DNA]</scope>
    <source>
        <strain evidence="1">214</strain>
    </source>
</reference>
<name>A0AAV5IC41_9ROSI</name>
<dbReference type="AlphaFoldDB" id="A0AAV5IC41"/>
<dbReference type="Proteomes" id="UP001054252">
    <property type="component" value="Unassembled WGS sequence"/>
</dbReference>
<gene>
    <name evidence="1" type="ORF">SLEP1_g12315</name>
</gene>